<gene>
    <name evidence="1" type="ORF">HUJ06_007761</name>
</gene>
<evidence type="ECO:0000313" key="1">
    <source>
        <dbReference type="EMBL" id="DAD37120.1"/>
    </source>
</evidence>
<evidence type="ECO:0000313" key="2">
    <source>
        <dbReference type="Proteomes" id="UP000607653"/>
    </source>
</evidence>
<sequence length="81" mass="8932">MQFEKGTISPILDVLEQDRSDCAEKTNKDAKIVVSKQLDVETSPKPVTPDGLANNVLIDDHPVIELPLQINVKDENVPVII</sequence>
<comment type="caution">
    <text evidence="1">The sequence shown here is derived from an EMBL/GenBank/DDBJ whole genome shotgun (WGS) entry which is preliminary data.</text>
</comment>
<dbReference type="Proteomes" id="UP000607653">
    <property type="component" value="Unassembled WGS sequence"/>
</dbReference>
<accession>A0A822YX80</accession>
<reference evidence="1 2" key="1">
    <citation type="journal article" date="2020" name="Mol. Biol. Evol.">
        <title>Distinct Expression and Methylation Patterns for Genes with Different Fates following a Single Whole-Genome Duplication in Flowering Plants.</title>
        <authorList>
            <person name="Shi T."/>
            <person name="Rahmani R.S."/>
            <person name="Gugger P.F."/>
            <person name="Wang M."/>
            <person name="Li H."/>
            <person name="Zhang Y."/>
            <person name="Li Z."/>
            <person name="Wang Q."/>
            <person name="Van de Peer Y."/>
            <person name="Marchal K."/>
            <person name="Chen J."/>
        </authorList>
    </citation>
    <scope>NUCLEOTIDE SEQUENCE [LARGE SCALE GENOMIC DNA]</scope>
    <source>
        <tissue evidence="1">Leaf</tissue>
    </source>
</reference>
<name>A0A822YX80_NELNU</name>
<organism evidence="1 2">
    <name type="scientific">Nelumbo nucifera</name>
    <name type="common">Sacred lotus</name>
    <dbReference type="NCBI Taxonomy" id="4432"/>
    <lineage>
        <taxon>Eukaryota</taxon>
        <taxon>Viridiplantae</taxon>
        <taxon>Streptophyta</taxon>
        <taxon>Embryophyta</taxon>
        <taxon>Tracheophyta</taxon>
        <taxon>Spermatophyta</taxon>
        <taxon>Magnoliopsida</taxon>
        <taxon>Proteales</taxon>
        <taxon>Nelumbonaceae</taxon>
        <taxon>Nelumbo</taxon>
    </lineage>
</organism>
<dbReference type="EMBL" id="DUZY01000004">
    <property type="protein sequence ID" value="DAD37120.1"/>
    <property type="molecule type" value="Genomic_DNA"/>
</dbReference>
<dbReference type="AlphaFoldDB" id="A0A822YX80"/>
<protein>
    <submittedName>
        <fullName evidence="1">Uncharacterized protein</fullName>
    </submittedName>
</protein>
<keyword evidence="2" id="KW-1185">Reference proteome</keyword>
<proteinExistence type="predicted"/>